<evidence type="ECO:0000313" key="2">
    <source>
        <dbReference type="Proteomes" id="UP001233999"/>
    </source>
</evidence>
<comment type="caution">
    <text evidence="1">The sequence shown here is derived from an EMBL/GenBank/DDBJ whole genome shotgun (WGS) entry which is preliminary data.</text>
</comment>
<proteinExistence type="predicted"/>
<sequence>TTNDKISSEFPQIGIGLCDINLTFKKNVNLKTYEGPKERNYRTAKSKLPT</sequence>
<reference evidence="1" key="1">
    <citation type="journal article" date="2023" name="IScience">
        <title>Live-bearing cockroach genome reveals convergent evolutionary mechanisms linked to viviparity in insects and beyond.</title>
        <authorList>
            <person name="Fouks B."/>
            <person name="Harrison M.C."/>
            <person name="Mikhailova A.A."/>
            <person name="Marchal E."/>
            <person name="English S."/>
            <person name="Carruthers M."/>
            <person name="Jennings E.C."/>
            <person name="Chiamaka E.L."/>
            <person name="Frigard R.A."/>
            <person name="Pippel M."/>
            <person name="Attardo G.M."/>
            <person name="Benoit J.B."/>
            <person name="Bornberg-Bauer E."/>
            <person name="Tobe S.S."/>
        </authorList>
    </citation>
    <scope>NUCLEOTIDE SEQUENCE</scope>
    <source>
        <strain evidence="1">Stay&amp;Tobe</strain>
    </source>
</reference>
<feature type="non-terminal residue" evidence="1">
    <location>
        <position position="50"/>
    </location>
</feature>
<feature type="non-terminal residue" evidence="1">
    <location>
        <position position="1"/>
    </location>
</feature>
<reference evidence="1" key="2">
    <citation type="submission" date="2023-05" db="EMBL/GenBank/DDBJ databases">
        <authorList>
            <person name="Fouks B."/>
        </authorList>
    </citation>
    <scope>NUCLEOTIDE SEQUENCE</scope>
    <source>
        <strain evidence="1">Stay&amp;Tobe</strain>
        <tissue evidence="1">Testes</tissue>
    </source>
</reference>
<accession>A0AAD8E6L4</accession>
<evidence type="ECO:0000313" key="1">
    <source>
        <dbReference type="EMBL" id="KAJ9578669.1"/>
    </source>
</evidence>
<keyword evidence="2" id="KW-1185">Reference proteome</keyword>
<protein>
    <submittedName>
        <fullName evidence="1">Uncharacterized protein</fullName>
    </submittedName>
</protein>
<name>A0AAD8E6L4_DIPPU</name>
<dbReference type="EMBL" id="JASPKZ010008866">
    <property type="protein sequence ID" value="KAJ9578669.1"/>
    <property type="molecule type" value="Genomic_DNA"/>
</dbReference>
<dbReference type="Proteomes" id="UP001233999">
    <property type="component" value="Unassembled WGS sequence"/>
</dbReference>
<gene>
    <name evidence="1" type="ORF">L9F63_005159</name>
</gene>
<organism evidence="1 2">
    <name type="scientific">Diploptera punctata</name>
    <name type="common">Pacific beetle cockroach</name>
    <dbReference type="NCBI Taxonomy" id="6984"/>
    <lineage>
        <taxon>Eukaryota</taxon>
        <taxon>Metazoa</taxon>
        <taxon>Ecdysozoa</taxon>
        <taxon>Arthropoda</taxon>
        <taxon>Hexapoda</taxon>
        <taxon>Insecta</taxon>
        <taxon>Pterygota</taxon>
        <taxon>Neoptera</taxon>
        <taxon>Polyneoptera</taxon>
        <taxon>Dictyoptera</taxon>
        <taxon>Blattodea</taxon>
        <taxon>Blaberoidea</taxon>
        <taxon>Blaberidae</taxon>
        <taxon>Diplopterinae</taxon>
        <taxon>Diploptera</taxon>
    </lineage>
</organism>
<dbReference type="AlphaFoldDB" id="A0AAD8E6L4"/>